<sequence length="134" mass="14985">MVSLVMIVEFHLLGFRNMINHLGQMRSIIGHLTKKPMMPTYDEISRAEEIDNWTASKEPMPLTMSSNSDPGFRNSGGSEDDRWKRGVVPRDGDQERPTERRCLVLDPPNGESAPVEPSAHTNKLSPFGAARPRG</sequence>
<protein>
    <submittedName>
        <fullName evidence="2">Uncharacterized protein</fullName>
    </submittedName>
</protein>
<dbReference type="GO" id="GO:0003729">
    <property type="term" value="F:mRNA binding"/>
    <property type="evidence" value="ECO:0007669"/>
    <property type="project" value="TreeGrafter"/>
</dbReference>
<gene>
    <name evidence="2" type="ORF">LSALG_LOCUS7822</name>
</gene>
<dbReference type="PANTHER" id="PTHR32091:SF20">
    <property type="entry name" value="EUKARYOTIC TRANSLATION INITIATION FACTOR 4B1"/>
    <property type="match status" value="1"/>
</dbReference>
<dbReference type="EMBL" id="OX465077">
    <property type="protein sequence ID" value="CAI9267333.1"/>
    <property type="molecule type" value="Genomic_DNA"/>
</dbReference>
<reference evidence="2" key="1">
    <citation type="submission" date="2023-04" db="EMBL/GenBank/DDBJ databases">
        <authorList>
            <person name="Vijverberg K."/>
            <person name="Xiong W."/>
            <person name="Schranz E."/>
        </authorList>
    </citation>
    <scope>NUCLEOTIDE SEQUENCE</scope>
</reference>
<feature type="compositionally biased region" description="Basic and acidic residues" evidence="1">
    <location>
        <begin position="79"/>
        <end position="103"/>
    </location>
</feature>
<evidence type="ECO:0000256" key="1">
    <source>
        <dbReference type="SAM" id="MobiDB-lite"/>
    </source>
</evidence>
<dbReference type="InterPro" id="IPR010433">
    <property type="entry name" value="EIF-4B_pln"/>
</dbReference>
<evidence type="ECO:0000313" key="2">
    <source>
        <dbReference type="EMBL" id="CAI9267333.1"/>
    </source>
</evidence>
<feature type="region of interest" description="Disordered" evidence="1">
    <location>
        <begin position="54"/>
        <end position="134"/>
    </location>
</feature>
<organism evidence="2 3">
    <name type="scientific">Lactuca saligna</name>
    <name type="common">Willowleaf lettuce</name>
    <dbReference type="NCBI Taxonomy" id="75948"/>
    <lineage>
        <taxon>Eukaryota</taxon>
        <taxon>Viridiplantae</taxon>
        <taxon>Streptophyta</taxon>
        <taxon>Embryophyta</taxon>
        <taxon>Tracheophyta</taxon>
        <taxon>Spermatophyta</taxon>
        <taxon>Magnoliopsida</taxon>
        <taxon>eudicotyledons</taxon>
        <taxon>Gunneridae</taxon>
        <taxon>Pentapetalae</taxon>
        <taxon>asterids</taxon>
        <taxon>campanulids</taxon>
        <taxon>Asterales</taxon>
        <taxon>Asteraceae</taxon>
        <taxon>Cichorioideae</taxon>
        <taxon>Cichorieae</taxon>
        <taxon>Lactucinae</taxon>
        <taxon>Lactuca</taxon>
    </lineage>
</organism>
<dbReference type="AlphaFoldDB" id="A0AA35YCP6"/>
<dbReference type="GO" id="GO:0003743">
    <property type="term" value="F:translation initiation factor activity"/>
    <property type="evidence" value="ECO:0007669"/>
    <property type="project" value="InterPro"/>
</dbReference>
<name>A0AA35YCP6_LACSI</name>
<keyword evidence="3" id="KW-1185">Reference proteome</keyword>
<evidence type="ECO:0000313" key="3">
    <source>
        <dbReference type="Proteomes" id="UP001177003"/>
    </source>
</evidence>
<dbReference type="Proteomes" id="UP001177003">
    <property type="component" value="Chromosome 1"/>
</dbReference>
<dbReference type="PANTHER" id="PTHR32091">
    <property type="entry name" value="EUKARYOTIC TRANSLATION INITIATION FACTOR 4B"/>
    <property type="match status" value="1"/>
</dbReference>
<accession>A0AA35YCP6</accession>
<dbReference type="Pfam" id="PF06273">
    <property type="entry name" value="eIF-4B"/>
    <property type="match status" value="1"/>
</dbReference>
<proteinExistence type="predicted"/>